<dbReference type="GO" id="GO:0003955">
    <property type="term" value="F:NAD(P)H dehydrogenase (quinone) activity"/>
    <property type="evidence" value="ECO:0007669"/>
    <property type="project" value="TreeGrafter"/>
</dbReference>
<gene>
    <name evidence="4" type="ORF">ESZ54_02740</name>
</gene>
<dbReference type="Pfam" id="PF02525">
    <property type="entry name" value="Flavodoxin_2"/>
    <property type="match status" value="1"/>
</dbReference>
<evidence type="ECO:0000256" key="2">
    <source>
        <dbReference type="SAM" id="Coils"/>
    </source>
</evidence>
<accession>A0A4V3TV84</accession>
<sequence length="227" mass="26426">MGVDSKLKTLIVIGHPNIQDSRTQQFFKEAVQTFENVTFFDATAGLEIEKAQQLMVDHQRIILQFPLYWYSCPACLKDWLDQILSLSGIEETLANKELGLVVSLGVKSSEFQAGGREKFTLSELMRPFEAIANKFNMSYLPIFSLSNLSYLTEIETKQALIKYQQYVSMEKSFSFEISEQWHLEQLLKIQKNHPKFEEKIQMLIEEIEENRDELSTLEHSLKEMKEE</sequence>
<dbReference type="Proteomes" id="UP000310506">
    <property type="component" value="Unassembled WGS sequence"/>
</dbReference>
<evidence type="ECO:0000313" key="5">
    <source>
        <dbReference type="Proteomes" id="UP000310506"/>
    </source>
</evidence>
<reference evidence="4 5" key="1">
    <citation type="submission" date="2019-01" db="EMBL/GenBank/DDBJ databases">
        <title>Vagococcus silagei sp. nov. isolated from brewer's grain.</title>
        <authorList>
            <person name="Guu J.-R."/>
        </authorList>
    </citation>
    <scope>NUCLEOTIDE SEQUENCE [LARGE SCALE GENOMIC DNA]</scope>
    <source>
        <strain evidence="4 5">2B-2</strain>
    </source>
</reference>
<organism evidence="4 5">
    <name type="scientific">Vagococcus silagei</name>
    <dbReference type="NCBI Taxonomy" id="2508885"/>
    <lineage>
        <taxon>Bacteria</taxon>
        <taxon>Bacillati</taxon>
        <taxon>Bacillota</taxon>
        <taxon>Bacilli</taxon>
        <taxon>Lactobacillales</taxon>
        <taxon>Enterococcaceae</taxon>
        <taxon>Vagococcus</taxon>
    </lineage>
</organism>
<dbReference type="InterPro" id="IPR046980">
    <property type="entry name" value="KefG/KefF"/>
</dbReference>
<protein>
    <submittedName>
        <fullName evidence="4">Flavodoxin family protein</fullName>
    </submittedName>
</protein>
<dbReference type="PANTHER" id="PTHR47307">
    <property type="entry name" value="GLUTATHIONE-REGULATED POTASSIUM-EFFLUX SYSTEM ANCILLARY PROTEIN KEFG"/>
    <property type="match status" value="1"/>
</dbReference>
<dbReference type="InterPro" id="IPR003680">
    <property type="entry name" value="Flavodoxin_fold"/>
</dbReference>
<proteinExistence type="predicted"/>
<dbReference type="GO" id="GO:0010181">
    <property type="term" value="F:FMN binding"/>
    <property type="evidence" value="ECO:0007669"/>
    <property type="project" value="TreeGrafter"/>
</dbReference>
<keyword evidence="5" id="KW-1185">Reference proteome</keyword>
<dbReference type="OrthoDB" id="9798454at2"/>
<name>A0A4V3TV84_9ENTE</name>
<keyword evidence="2" id="KW-0175">Coiled coil</keyword>
<dbReference type="GO" id="GO:0009055">
    <property type="term" value="F:electron transfer activity"/>
    <property type="evidence" value="ECO:0007669"/>
    <property type="project" value="TreeGrafter"/>
</dbReference>
<dbReference type="EMBL" id="SDGV01000005">
    <property type="protein sequence ID" value="THB61899.1"/>
    <property type="molecule type" value="Genomic_DNA"/>
</dbReference>
<comment type="caution">
    <text evidence="4">The sequence shown here is derived from an EMBL/GenBank/DDBJ whole genome shotgun (WGS) entry which is preliminary data.</text>
</comment>
<evidence type="ECO:0000256" key="1">
    <source>
        <dbReference type="ARBA" id="ARBA00023002"/>
    </source>
</evidence>
<keyword evidence="1" id="KW-0560">Oxidoreductase</keyword>
<evidence type="ECO:0000313" key="4">
    <source>
        <dbReference type="EMBL" id="THB61899.1"/>
    </source>
</evidence>
<dbReference type="AlphaFoldDB" id="A0A4V3TV84"/>
<feature type="domain" description="Flavodoxin-like fold" evidence="3">
    <location>
        <begin position="8"/>
        <end position="166"/>
    </location>
</feature>
<dbReference type="PANTHER" id="PTHR47307:SF1">
    <property type="entry name" value="GLUTATHIONE-REGULATED POTASSIUM-EFFLUX SYSTEM ANCILLARY PROTEIN KEFG"/>
    <property type="match status" value="1"/>
</dbReference>
<dbReference type="InterPro" id="IPR029039">
    <property type="entry name" value="Flavoprotein-like_sf"/>
</dbReference>
<dbReference type="SUPFAM" id="SSF52218">
    <property type="entry name" value="Flavoproteins"/>
    <property type="match status" value="1"/>
</dbReference>
<feature type="coiled-coil region" evidence="2">
    <location>
        <begin position="193"/>
        <end position="227"/>
    </location>
</feature>
<evidence type="ECO:0000259" key="3">
    <source>
        <dbReference type="Pfam" id="PF02525"/>
    </source>
</evidence>
<dbReference type="Gene3D" id="3.40.50.360">
    <property type="match status" value="1"/>
</dbReference>